<dbReference type="SUPFAM" id="SSF101082">
    <property type="entry name" value="Typo IV secretion system protein TraC"/>
    <property type="match status" value="1"/>
</dbReference>
<feature type="coiled-coil region" evidence="1">
    <location>
        <begin position="45"/>
        <end position="72"/>
    </location>
</feature>
<dbReference type="Proteomes" id="UP000500970">
    <property type="component" value="Chromosome"/>
</dbReference>
<dbReference type="Gene3D" id="1.20.58.430">
    <property type="entry name" value="Type IV secretion system, VirB5-domain"/>
    <property type="match status" value="1"/>
</dbReference>
<dbReference type="Pfam" id="PF07996">
    <property type="entry name" value="T4SS"/>
    <property type="match status" value="1"/>
</dbReference>
<gene>
    <name evidence="3" type="ORF">FOC84_10440</name>
</gene>
<keyword evidence="2" id="KW-0732">Signal</keyword>
<evidence type="ECO:0000256" key="2">
    <source>
        <dbReference type="SAM" id="SignalP"/>
    </source>
</evidence>
<reference evidence="3 4" key="1">
    <citation type="submission" date="2020-05" db="EMBL/GenBank/DDBJ databases">
        <title>FDA dAtabase for Regulatory Grade micrObial Sequences (FDA-ARGOS): Supporting development and validation of Infectious Disease Dx tests.</title>
        <authorList>
            <person name="Sproer C."/>
            <person name="Gronow S."/>
            <person name="Severitt S."/>
            <person name="Schroder I."/>
            <person name="Tallon L."/>
            <person name="Sadzewicz L."/>
            <person name="Zhao X."/>
            <person name="Vavikolanu K."/>
            <person name="Mehta A."/>
            <person name="Aluvathingal J."/>
            <person name="Nadendla S."/>
            <person name="Myers T."/>
            <person name="Yan Y."/>
            <person name="Sichtig H."/>
        </authorList>
    </citation>
    <scope>NUCLEOTIDE SEQUENCE [LARGE SCALE GENOMIC DNA]</scope>
    <source>
        <strain evidence="3 4">FDAARGOS_790</strain>
    </source>
</reference>
<keyword evidence="4" id="KW-1185">Reference proteome</keyword>
<dbReference type="AlphaFoldDB" id="A0A7D4HQG4"/>
<evidence type="ECO:0000256" key="1">
    <source>
        <dbReference type="SAM" id="Coils"/>
    </source>
</evidence>
<sequence>MSKVISSRRNTLAIILASVFIANSTAPAHASGIPVVDAASIGARAAEHAATIAKYLEQIATLKAQLDTARAQLQGFSGTRNLGDIWNDPEIRKALPKDAQEILKSAEETYGSMSRSVKRIKSEETLSGIYISDKQKLEDREWDYLTAAKAALENIDYATAARKRQLEKLQAEINQTTDAKGISELNARMLVEQANVAADQMHIDSLQRQLEREAALIEKQKAKLAESSFSIDAIRAPLPGAR</sequence>
<dbReference type="InterPro" id="IPR014158">
    <property type="entry name" value="T4SS_VirB5"/>
</dbReference>
<proteinExistence type="predicted"/>
<name>A0A7D4HQG4_9BURK</name>
<evidence type="ECO:0000313" key="4">
    <source>
        <dbReference type="Proteomes" id="UP000500970"/>
    </source>
</evidence>
<protein>
    <submittedName>
        <fullName evidence="3">Type IV secretion system protein</fullName>
    </submittedName>
</protein>
<feature type="signal peptide" evidence="2">
    <location>
        <begin position="1"/>
        <end position="30"/>
    </location>
</feature>
<keyword evidence="1" id="KW-0175">Coiled coil</keyword>
<dbReference type="RefSeq" id="WP_173144356.1">
    <property type="nucleotide sequence ID" value="NZ_CP053985.1"/>
</dbReference>
<dbReference type="KEGG" id="apes:FOC84_10440"/>
<dbReference type="EMBL" id="CP053985">
    <property type="protein sequence ID" value="QKH35339.1"/>
    <property type="molecule type" value="Genomic_DNA"/>
</dbReference>
<feature type="chain" id="PRO_5028798620" evidence="2">
    <location>
        <begin position="31"/>
        <end position="242"/>
    </location>
</feature>
<organism evidence="3 4">
    <name type="scientific">Achromobacter pestifer</name>
    <dbReference type="NCBI Taxonomy" id="1353889"/>
    <lineage>
        <taxon>Bacteria</taxon>
        <taxon>Pseudomonadati</taxon>
        <taxon>Pseudomonadota</taxon>
        <taxon>Betaproteobacteria</taxon>
        <taxon>Burkholderiales</taxon>
        <taxon>Alcaligenaceae</taxon>
        <taxon>Achromobacter</taxon>
    </lineage>
</organism>
<dbReference type="InterPro" id="IPR023220">
    <property type="entry name" value="T4SS_VirB5-domain"/>
</dbReference>
<evidence type="ECO:0000313" key="3">
    <source>
        <dbReference type="EMBL" id="QKH35339.1"/>
    </source>
</evidence>
<accession>A0A7D4HQG4</accession>
<dbReference type="CDD" id="cd14262">
    <property type="entry name" value="VirB5_like"/>
    <property type="match status" value="1"/>
</dbReference>